<dbReference type="NCBIfam" id="TIGR01391">
    <property type="entry name" value="dnaG"/>
    <property type="match status" value="1"/>
</dbReference>
<dbReference type="InterPro" id="IPR006171">
    <property type="entry name" value="TOPRIM_dom"/>
</dbReference>
<sequence length="578" mass="66039">MLNSPIEEIKNRLDIVDVIKSYIKLQKTGINYRAICPFHSEKSPSFFVSPSRQLWKCFGCGKGGDVFEFVKEVEGIEFGDALRLLAAKAGVELKKQNPQIISQRQRLYEICELSCKFFEKQLWESSAGKEAKDYLLSRKISEDSLRKWRVGYSPDTWQGLSDFLSSSGYSNFEIEKAGLALKGRRDSFYDRFRGRIIFPIYDLNSQPVGFGGRVFKEKDKKESAKYVNISNTLLYDKSRILYGLDKAKVDIRKEDSCILVEGYTDVIMAHQAGTQNVVATSGTALTPFQLKILKRYTENLVLGFDMDIAGETAAKRGIDLAQKAGFNIKVIRLPEGKDAAEIISKDPSLWQGAINSTRSIYDFYFESAFSGRDPKTLEGKKDISKILLPILKKIPNEIEKSFWVQKLTSKLGVKERDVLEEMKKIKLEEEALGMEIEEEMSLPLRSRKEMLERKIIILLAKFPQDADLAEEKIMPCFSPRIAEIINILKKEKALNVENFPSDLTDFLNCVLLESEEENIEKEDASAELRSCLREIYCLELKNKLDAISQEIKWAEEENDSGKIKELTEKFNQLTKELQ</sequence>
<dbReference type="PANTHER" id="PTHR30313:SF2">
    <property type="entry name" value="DNA PRIMASE"/>
    <property type="match status" value="1"/>
</dbReference>
<dbReference type="PROSITE" id="PS50880">
    <property type="entry name" value="TOPRIM"/>
    <property type="match status" value="1"/>
</dbReference>
<protein>
    <recommendedName>
        <fullName evidence="12 13">DNA primase</fullName>
        <ecNumber evidence="12">2.7.7.101</ecNumber>
    </recommendedName>
</protein>
<evidence type="ECO:0000256" key="11">
    <source>
        <dbReference type="ARBA" id="ARBA00023163"/>
    </source>
</evidence>
<keyword evidence="2 12" id="KW-0639">Primosome</keyword>
<keyword evidence="8 12" id="KW-0862">Zinc</keyword>
<keyword evidence="9" id="KW-0460">Magnesium</keyword>
<comment type="domain">
    <text evidence="12">Contains an N-terminal zinc-binding domain, a central core domain that contains the primase activity, and a C-terminal DnaB-binding domain.</text>
</comment>
<dbReference type="InterPro" id="IPR036977">
    <property type="entry name" value="DNA_primase_Znf_CHC2"/>
</dbReference>
<organism evidence="16 17">
    <name type="scientific">Candidatus Nealsonbacteria bacterium CG23_combo_of_CG06-09_8_20_14_all_39_17</name>
    <dbReference type="NCBI Taxonomy" id="1974722"/>
    <lineage>
        <taxon>Bacteria</taxon>
        <taxon>Candidatus Nealsoniibacteriota</taxon>
    </lineage>
</organism>
<dbReference type="PANTHER" id="PTHR30313">
    <property type="entry name" value="DNA PRIMASE"/>
    <property type="match status" value="1"/>
</dbReference>
<dbReference type="Gene3D" id="3.90.580.10">
    <property type="entry name" value="Zinc finger, CHC2-type domain"/>
    <property type="match status" value="1"/>
</dbReference>
<feature type="zinc finger region" description="CHC2-type" evidence="12 14">
    <location>
        <begin position="36"/>
        <end position="60"/>
    </location>
</feature>
<dbReference type="GO" id="GO:0000428">
    <property type="term" value="C:DNA-directed RNA polymerase complex"/>
    <property type="evidence" value="ECO:0007669"/>
    <property type="project" value="UniProtKB-KW"/>
</dbReference>
<evidence type="ECO:0000313" key="17">
    <source>
        <dbReference type="Proteomes" id="UP000229976"/>
    </source>
</evidence>
<dbReference type="GO" id="GO:1990077">
    <property type="term" value="C:primosome complex"/>
    <property type="evidence" value="ECO:0007669"/>
    <property type="project" value="UniProtKB-KW"/>
</dbReference>
<keyword evidence="10 12" id="KW-0238">DNA-binding</keyword>
<dbReference type="SMART" id="SM00400">
    <property type="entry name" value="ZnF_CHCC"/>
    <property type="match status" value="1"/>
</dbReference>
<dbReference type="EC" id="2.7.7.101" evidence="12"/>
<evidence type="ECO:0000259" key="15">
    <source>
        <dbReference type="PROSITE" id="PS50880"/>
    </source>
</evidence>
<comment type="catalytic activity">
    <reaction evidence="12">
        <text>ssDNA + n NTP = ssDNA/pppN(pN)n-1 hybrid + (n-1) diphosphate.</text>
        <dbReference type="EC" id="2.7.7.101"/>
    </reaction>
</comment>
<dbReference type="Pfam" id="PF01807">
    <property type="entry name" value="Zn_ribbon_DnaG"/>
    <property type="match status" value="1"/>
</dbReference>
<dbReference type="InterPro" id="IPR019475">
    <property type="entry name" value="DNA_primase_DnaB-bd"/>
</dbReference>
<dbReference type="Pfam" id="PF08275">
    <property type="entry name" value="DNAG_N"/>
    <property type="match status" value="1"/>
</dbReference>
<dbReference type="GO" id="GO:0003899">
    <property type="term" value="F:DNA-directed RNA polymerase activity"/>
    <property type="evidence" value="ECO:0007669"/>
    <property type="project" value="UniProtKB-UniRule"/>
</dbReference>
<gene>
    <name evidence="12" type="primary">dnaG</name>
    <name evidence="16" type="ORF">COX37_00020</name>
</gene>
<dbReference type="SUPFAM" id="SSF56731">
    <property type="entry name" value="DNA primase core"/>
    <property type="match status" value="1"/>
</dbReference>
<dbReference type="GO" id="GO:0006269">
    <property type="term" value="P:DNA replication, synthesis of primer"/>
    <property type="evidence" value="ECO:0007669"/>
    <property type="project" value="UniProtKB-UniRule"/>
</dbReference>
<evidence type="ECO:0000256" key="4">
    <source>
        <dbReference type="ARBA" id="ARBA00022695"/>
    </source>
</evidence>
<evidence type="ECO:0000256" key="3">
    <source>
        <dbReference type="ARBA" id="ARBA00022679"/>
    </source>
</evidence>
<dbReference type="Proteomes" id="UP000229976">
    <property type="component" value="Unassembled WGS sequence"/>
</dbReference>
<keyword evidence="1 12" id="KW-0240">DNA-directed RNA polymerase</keyword>
<dbReference type="AlphaFoldDB" id="A0A2G9YV95"/>
<dbReference type="SUPFAM" id="SSF57783">
    <property type="entry name" value="Zinc beta-ribbon"/>
    <property type="match status" value="1"/>
</dbReference>
<keyword evidence="6 12" id="KW-0479">Metal-binding</keyword>
<evidence type="ECO:0000256" key="14">
    <source>
        <dbReference type="PIRSR" id="PIRSR002811-1"/>
    </source>
</evidence>
<dbReference type="CDD" id="cd03364">
    <property type="entry name" value="TOPRIM_DnaG_primases"/>
    <property type="match status" value="1"/>
</dbReference>
<dbReference type="InterPro" id="IPR013264">
    <property type="entry name" value="DNAG_N"/>
</dbReference>
<keyword evidence="7 12" id="KW-0863">Zinc-finger</keyword>
<comment type="subunit">
    <text evidence="12">Monomer. Interacts with DnaB.</text>
</comment>
<dbReference type="InterPro" id="IPR002694">
    <property type="entry name" value="Znf_CHC2"/>
</dbReference>
<evidence type="ECO:0000313" key="16">
    <source>
        <dbReference type="EMBL" id="PIP23165.1"/>
    </source>
</evidence>
<dbReference type="GO" id="GO:0005737">
    <property type="term" value="C:cytoplasm"/>
    <property type="evidence" value="ECO:0007669"/>
    <property type="project" value="TreeGrafter"/>
</dbReference>
<keyword evidence="11 12" id="KW-0804">Transcription</keyword>
<comment type="function">
    <text evidence="12 13">RNA polymerase that catalyzes the synthesis of short RNA molecules used as primers for DNA polymerase during DNA replication.</text>
</comment>
<dbReference type="InterPro" id="IPR006295">
    <property type="entry name" value="DNA_primase_DnaG"/>
</dbReference>
<accession>A0A2G9YV95</accession>
<evidence type="ECO:0000256" key="9">
    <source>
        <dbReference type="ARBA" id="ARBA00022842"/>
    </source>
</evidence>
<evidence type="ECO:0000256" key="6">
    <source>
        <dbReference type="ARBA" id="ARBA00022723"/>
    </source>
</evidence>
<dbReference type="EMBL" id="PCRO01000001">
    <property type="protein sequence ID" value="PIP23165.1"/>
    <property type="molecule type" value="Genomic_DNA"/>
</dbReference>
<dbReference type="Pfam" id="PF13155">
    <property type="entry name" value="Toprim_2"/>
    <property type="match status" value="1"/>
</dbReference>
<comment type="caution">
    <text evidence="16">The sequence shown here is derived from an EMBL/GenBank/DDBJ whole genome shotgun (WGS) entry which is preliminary data.</text>
</comment>
<evidence type="ECO:0000256" key="2">
    <source>
        <dbReference type="ARBA" id="ARBA00022515"/>
    </source>
</evidence>
<evidence type="ECO:0000256" key="10">
    <source>
        <dbReference type="ARBA" id="ARBA00023125"/>
    </source>
</evidence>
<dbReference type="GO" id="GO:0003677">
    <property type="term" value="F:DNA binding"/>
    <property type="evidence" value="ECO:0007669"/>
    <property type="project" value="UniProtKB-KW"/>
</dbReference>
<dbReference type="SMART" id="SM00493">
    <property type="entry name" value="TOPRIM"/>
    <property type="match status" value="1"/>
</dbReference>
<evidence type="ECO:0000256" key="1">
    <source>
        <dbReference type="ARBA" id="ARBA00022478"/>
    </source>
</evidence>
<evidence type="ECO:0000256" key="5">
    <source>
        <dbReference type="ARBA" id="ARBA00022705"/>
    </source>
</evidence>
<dbReference type="InterPro" id="IPR037068">
    <property type="entry name" value="DNA_primase_core_N_sf"/>
</dbReference>
<dbReference type="Gene3D" id="3.90.980.10">
    <property type="entry name" value="DNA primase, catalytic core, N-terminal domain"/>
    <property type="match status" value="1"/>
</dbReference>
<keyword evidence="5 12" id="KW-0235">DNA replication</keyword>
<proteinExistence type="inferred from homology"/>
<keyword evidence="4 12" id="KW-0548">Nucleotidyltransferase</keyword>
<dbReference type="HAMAP" id="MF_00974">
    <property type="entry name" value="DNA_primase_DnaG"/>
    <property type="match status" value="1"/>
</dbReference>
<feature type="domain" description="Toprim" evidence="15">
    <location>
        <begin position="255"/>
        <end position="336"/>
    </location>
</feature>
<dbReference type="PIRSF" id="PIRSF002811">
    <property type="entry name" value="DnaG"/>
    <property type="match status" value="1"/>
</dbReference>
<dbReference type="FunFam" id="3.90.580.10:FF:000001">
    <property type="entry name" value="DNA primase"/>
    <property type="match status" value="1"/>
</dbReference>
<dbReference type="InterPro" id="IPR034151">
    <property type="entry name" value="TOPRIM_DnaG_bac"/>
</dbReference>
<evidence type="ECO:0000256" key="13">
    <source>
        <dbReference type="PIRNR" id="PIRNR002811"/>
    </source>
</evidence>
<evidence type="ECO:0000256" key="12">
    <source>
        <dbReference type="HAMAP-Rule" id="MF_00974"/>
    </source>
</evidence>
<dbReference type="InterPro" id="IPR050219">
    <property type="entry name" value="DnaG_primase"/>
</dbReference>
<keyword evidence="3 12" id="KW-0808">Transferase</keyword>
<comment type="cofactor">
    <cofactor evidence="12 13 14">
        <name>Zn(2+)</name>
        <dbReference type="ChEBI" id="CHEBI:29105"/>
    </cofactor>
    <text evidence="12 13 14">Binds 1 zinc ion per monomer.</text>
</comment>
<comment type="similarity">
    <text evidence="12 13">Belongs to the DnaG primase family.</text>
</comment>
<evidence type="ECO:0000256" key="7">
    <source>
        <dbReference type="ARBA" id="ARBA00022771"/>
    </source>
</evidence>
<evidence type="ECO:0000256" key="8">
    <source>
        <dbReference type="ARBA" id="ARBA00022833"/>
    </source>
</evidence>
<dbReference type="Gene3D" id="3.40.1360.10">
    <property type="match status" value="1"/>
</dbReference>
<dbReference type="InterPro" id="IPR030846">
    <property type="entry name" value="DnaG_bac"/>
</dbReference>
<dbReference type="Pfam" id="PF10410">
    <property type="entry name" value="DnaB_bind"/>
    <property type="match status" value="1"/>
</dbReference>
<dbReference type="Gene3D" id="1.20.50.20">
    <property type="entry name" value="DnaG, RNA polymerase domain, helical bundle"/>
    <property type="match status" value="1"/>
</dbReference>
<name>A0A2G9YV95_9BACT</name>
<dbReference type="GO" id="GO:0008270">
    <property type="term" value="F:zinc ion binding"/>
    <property type="evidence" value="ECO:0007669"/>
    <property type="project" value="UniProtKB-UniRule"/>
</dbReference>
<reference evidence="16 17" key="1">
    <citation type="submission" date="2017-09" db="EMBL/GenBank/DDBJ databases">
        <title>Depth-based differentiation of microbial function through sediment-hosted aquifers and enrichment of novel symbionts in the deep terrestrial subsurface.</title>
        <authorList>
            <person name="Probst A.J."/>
            <person name="Ladd B."/>
            <person name="Jarett J.K."/>
            <person name="Geller-Mcgrath D.E."/>
            <person name="Sieber C.M."/>
            <person name="Emerson J.B."/>
            <person name="Anantharaman K."/>
            <person name="Thomas B.C."/>
            <person name="Malmstrom R."/>
            <person name="Stieglmeier M."/>
            <person name="Klingl A."/>
            <person name="Woyke T."/>
            <person name="Ryan C.M."/>
            <person name="Banfield J.F."/>
        </authorList>
    </citation>
    <scope>NUCLEOTIDE SEQUENCE [LARGE SCALE GENOMIC DNA]</scope>
    <source>
        <strain evidence="16">CG23_combo_of_CG06-09_8_20_14_all_39_17</strain>
    </source>
</reference>